<dbReference type="InterPro" id="IPR036875">
    <property type="entry name" value="Znf_CCHC_sf"/>
</dbReference>
<keyword evidence="2" id="KW-0175">Coiled coil</keyword>
<feature type="compositionally biased region" description="Low complexity" evidence="3">
    <location>
        <begin position="539"/>
        <end position="549"/>
    </location>
</feature>
<dbReference type="Gene3D" id="4.10.60.10">
    <property type="entry name" value="Zinc finger, CCHC-type"/>
    <property type="match status" value="1"/>
</dbReference>
<gene>
    <name evidence="5" type="ORF">EEDITHA_LOCUS1631</name>
</gene>
<feature type="region of interest" description="Disordered" evidence="3">
    <location>
        <begin position="267"/>
        <end position="298"/>
    </location>
</feature>
<keyword evidence="1" id="KW-0479">Metal-binding</keyword>
<dbReference type="EMBL" id="CAKOGL010000003">
    <property type="protein sequence ID" value="CAH2085123.1"/>
    <property type="molecule type" value="Genomic_DNA"/>
</dbReference>
<organism evidence="5 6">
    <name type="scientific">Euphydryas editha</name>
    <name type="common">Edith's checkerspot</name>
    <dbReference type="NCBI Taxonomy" id="104508"/>
    <lineage>
        <taxon>Eukaryota</taxon>
        <taxon>Metazoa</taxon>
        <taxon>Ecdysozoa</taxon>
        <taxon>Arthropoda</taxon>
        <taxon>Hexapoda</taxon>
        <taxon>Insecta</taxon>
        <taxon>Pterygota</taxon>
        <taxon>Neoptera</taxon>
        <taxon>Endopterygota</taxon>
        <taxon>Lepidoptera</taxon>
        <taxon>Glossata</taxon>
        <taxon>Ditrysia</taxon>
        <taxon>Papilionoidea</taxon>
        <taxon>Nymphalidae</taxon>
        <taxon>Nymphalinae</taxon>
        <taxon>Euphydryas</taxon>
    </lineage>
</organism>
<name>A0AAU9TDS4_EUPED</name>
<dbReference type="PROSITE" id="PS50158">
    <property type="entry name" value="ZF_CCHC"/>
    <property type="match status" value="1"/>
</dbReference>
<dbReference type="GO" id="GO:0003676">
    <property type="term" value="F:nucleic acid binding"/>
    <property type="evidence" value="ECO:0007669"/>
    <property type="project" value="InterPro"/>
</dbReference>
<evidence type="ECO:0000256" key="2">
    <source>
        <dbReference type="SAM" id="Coils"/>
    </source>
</evidence>
<proteinExistence type="predicted"/>
<feature type="compositionally biased region" description="Basic residues" evidence="3">
    <location>
        <begin position="286"/>
        <end position="296"/>
    </location>
</feature>
<dbReference type="SUPFAM" id="SSF57756">
    <property type="entry name" value="Retrovirus zinc finger-like domains"/>
    <property type="match status" value="1"/>
</dbReference>
<evidence type="ECO:0000256" key="1">
    <source>
        <dbReference type="PROSITE-ProRule" id="PRU00047"/>
    </source>
</evidence>
<evidence type="ECO:0000259" key="4">
    <source>
        <dbReference type="PROSITE" id="PS50158"/>
    </source>
</evidence>
<accession>A0AAU9TDS4</accession>
<evidence type="ECO:0000313" key="6">
    <source>
        <dbReference type="Proteomes" id="UP001153954"/>
    </source>
</evidence>
<feature type="region of interest" description="Disordered" evidence="3">
    <location>
        <begin position="529"/>
        <end position="565"/>
    </location>
</feature>
<comment type="caution">
    <text evidence="5">The sequence shown here is derived from an EMBL/GenBank/DDBJ whole genome shotgun (WGS) entry which is preliminary data.</text>
</comment>
<sequence length="565" mass="61204">MKPIVLKFYKNKDKDAGEESTMLDSDDYSSAATGSDGGKRGKRPHESPQPSGGGELILAGCKRRIVRREEPGSEAERAMTEQMRAAEEGRRALGLDTGDPRTADVLARQAATDVDIICTVAARSSNLKGTFQRALQDAAASIKAIVAAFKDRTATDEVRKLQVENARLRSEMDELRQHVAELRHERGTSSPILPIQTGRVEKLDEMRASITASVGRMFDARFAALEDRLLPERPLRPPLAADKKRQRRRRRRALRLRLLALPALRRGRRKRLETRRQHPPQQQPPARRKPKKRKLAAPRSPAVLITLDEYAVSKGVTYCHLLERAAEQIDLESLGIKDGLTIRRAATGARLLELPKGQTPEAAKRLAEELQTVCGSLARVVQPMKLASLRVSGLDDSVTSEAVAVAVAKLGKCDAGDIKVGAIAVGPGGLGGTVVRCPIPAAKALAEGGRLLVGWSSARVQVLEQRPMRCFKCMGIGHTRPTCPAAVDRRGACYRCGVEGHIARNCTGALRCAVCADAGKPASHIMGGRECRPPKSRVRAAAAKAPTAPQNTSHQVTEETAAMSS</sequence>
<dbReference type="GO" id="GO:0008270">
    <property type="term" value="F:zinc ion binding"/>
    <property type="evidence" value="ECO:0007669"/>
    <property type="project" value="UniProtKB-KW"/>
</dbReference>
<evidence type="ECO:0000256" key="3">
    <source>
        <dbReference type="SAM" id="MobiDB-lite"/>
    </source>
</evidence>
<evidence type="ECO:0000313" key="5">
    <source>
        <dbReference type="EMBL" id="CAH2085123.1"/>
    </source>
</evidence>
<feature type="domain" description="CCHC-type" evidence="4">
    <location>
        <begin position="493"/>
        <end position="506"/>
    </location>
</feature>
<protein>
    <recommendedName>
        <fullName evidence="4">CCHC-type domain-containing protein</fullName>
    </recommendedName>
</protein>
<dbReference type="InterPro" id="IPR001878">
    <property type="entry name" value="Znf_CCHC"/>
</dbReference>
<dbReference type="SMART" id="SM00343">
    <property type="entry name" value="ZnF_C2HC"/>
    <property type="match status" value="2"/>
</dbReference>
<feature type="coiled-coil region" evidence="2">
    <location>
        <begin position="158"/>
        <end position="185"/>
    </location>
</feature>
<dbReference type="Pfam" id="PF00098">
    <property type="entry name" value="zf-CCHC"/>
    <property type="match status" value="1"/>
</dbReference>
<feature type="region of interest" description="Disordered" evidence="3">
    <location>
        <begin position="11"/>
        <end position="56"/>
    </location>
</feature>
<reference evidence="5" key="1">
    <citation type="submission" date="2022-03" db="EMBL/GenBank/DDBJ databases">
        <authorList>
            <person name="Tunstrom K."/>
        </authorList>
    </citation>
    <scope>NUCLEOTIDE SEQUENCE</scope>
</reference>
<keyword evidence="6" id="KW-1185">Reference proteome</keyword>
<dbReference type="AlphaFoldDB" id="A0AAU9TDS4"/>
<keyword evidence="1" id="KW-0862">Zinc</keyword>
<dbReference type="Proteomes" id="UP001153954">
    <property type="component" value="Unassembled WGS sequence"/>
</dbReference>
<keyword evidence="1" id="KW-0863">Zinc-finger</keyword>